<protein>
    <submittedName>
        <fullName evidence="1">Uncharacterized protein</fullName>
    </submittedName>
</protein>
<sequence>MISFNEILFYRFSTQSVSVIKWFTEKLNLFYYEEVIKSRRCGCTK</sequence>
<organism evidence="1 2">
    <name type="scientific">Aquimarina amphilecti</name>
    <dbReference type="NCBI Taxonomy" id="1038014"/>
    <lineage>
        <taxon>Bacteria</taxon>
        <taxon>Pseudomonadati</taxon>
        <taxon>Bacteroidota</taxon>
        <taxon>Flavobacteriia</taxon>
        <taxon>Flavobacteriales</taxon>
        <taxon>Flavobacteriaceae</taxon>
        <taxon>Aquimarina</taxon>
    </lineage>
</organism>
<dbReference type="AlphaFoldDB" id="A0A1H7WSY6"/>
<accession>A0A1H7WSY6</accession>
<keyword evidence="2" id="KW-1185">Reference proteome</keyword>
<evidence type="ECO:0000313" key="1">
    <source>
        <dbReference type="EMBL" id="SEM24148.1"/>
    </source>
</evidence>
<dbReference type="Proteomes" id="UP000198521">
    <property type="component" value="Unassembled WGS sequence"/>
</dbReference>
<reference evidence="1 2" key="1">
    <citation type="submission" date="2016-10" db="EMBL/GenBank/DDBJ databases">
        <authorList>
            <person name="de Groot N.N."/>
        </authorList>
    </citation>
    <scope>NUCLEOTIDE SEQUENCE [LARGE SCALE GENOMIC DNA]</scope>
    <source>
        <strain evidence="1 2">DSM 25232</strain>
    </source>
</reference>
<dbReference type="EMBL" id="FOAB01000011">
    <property type="protein sequence ID" value="SEM24148.1"/>
    <property type="molecule type" value="Genomic_DNA"/>
</dbReference>
<gene>
    <name evidence="1" type="ORF">SAMN04487910_4532</name>
</gene>
<proteinExistence type="predicted"/>
<dbReference type="STRING" id="1038014.SAMN04487910_4532"/>
<name>A0A1H7WSY6_AQUAM</name>
<evidence type="ECO:0000313" key="2">
    <source>
        <dbReference type="Proteomes" id="UP000198521"/>
    </source>
</evidence>